<keyword evidence="3 11" id="KW-0596">Phosphopantetheine</keyword>
<dbReference type="PANTHER" id="PTHR47100:SF5">
    <property type="entry name" value="DUAL SPECIFICITY PROTEIN PHOSPHATASE PHS1"/>
    <property type="match status" value="1"/>
</dbReference>
<dbReference type="FunFam" id="3.90.190.10:FF:000148">
    <property type="entry name" value="Dual specificity protein phosphatase PHS1"/>
    <property type="match status" value="1"/>
</dbReference>
<dbReference type="Gene3D" id="1.10.1070.11">
    <property type="entry name" value="Phosphatidylinositol 3-/4-kinase, catalytic domain"/>
    <property type="match status" value="1"/>
</dbReference>
<dbReference type="PROSITE" id="PS50054">
    <property type="entry name" value="TYR_PHOSPHATASE_DUAL"/>
    <property type="match status" value="1"/>
</dbReference>
<feature type="region of interest" description="Disordered" evidence="13">
    <location>
        <begin position="643"/>
        <end position="701"/>
    </location>
</feature>
<dbReference type="PANTHER" id="PTHR47100">
    <property type="entry name" value="DUAL SPECIFICITY PROTEIN PHOSPHATASE PHS1"/>
    <property type="match status" value="1"/>
</dbReference>
<keyword evidence="7" id="KW-0276">Fatty acid metabolism</keyword>
<evidence type="ECO:0000256" key="12">
    <source>
        <dbReference type="SAM" id="Coils"/>
    </source>
</evidence>
<evidence type="ECO:0000256" key="7">
    <source>
        <dbReference type="ARBA" id="ARBA00022832"/>
    </source>
</evidence>
<evidence type="ECO:0000256" key="8">
    <source>
        <dbReference type="ARBA" id="ARBA00022912"/>
    </source>
</evidence>
<evidence type="ECO:0000256" key="4">
    <source>
        <dbReference type="ARBA" id="ARBA00022516"/>
    </source>
</evidence>
<evidence type="ECO:0000259" key="15">
    <source>
        <dbReference type="PROSITE" id="PS50056"/>
    </source>
</evidence>
<protein>
    <recommendedName>
        <fullName evidence="11">Acyl carrier protein</fullName>
    </recommendedName>
</protein>
<gene>
    <name evidence="17" type="ORF">F511_10581</name>
</gene>
<dbReference type="PROSITE" id="PS50056">
    <property type="entry name" value="TYR_PHOSPHATASE_2"/>
    <property type="match status" value="1"/>
</dbReference>
<sequence>MVSMGWATSGVNFPRNIRVSRFQIFAASKPETVDKVCSIVKEQLALTADAAITPESKFSELGADSLDTVEIVMKLEEVFDITVPEDNSGSITTIGEAADLIDKLVEQKKEEDEKELELMNEVQESPLPLTVTSRVLYMLGDITAGPAYRFAQWLESVRRRSSKYPASGFPRRPQRLESMKLSQDEINFESKTASASERAPEISLWERLGKAGILDINSTSFSWTTLSSLHHTEYSSSTEQSEDEMNKALEVTVNSGGVVFFALFNQRENKGPSSTEAAAVIKFSSSRMATQSERLGYEFAKWLGVQTPQARVIHNSSFEWLQIKEAAEKAKDAAMREGDEIGEMTCSELLEALELSRCLLLMNYVHGTPLLESSNAFESLEAAETISAALGRILMLDLVIRNEDRLPCRHLRWRGNSANLLLAEKVVRVNDDSLEVAFDSAIKKYRPKVIRALQKDRRATSVDSRFSPPHPGLVQQSSDLSDIIESPKSGTMSIGSPALNESSGSDLHIVAIDSGVPRRPPAGKRADDQANYPKLVELLLNSPGYASELLREITGGKLESLPLDIDTESDLHKNEINLVVLEFRNGFRAALRDLQGFHMFLLTLHQKLDSLLRAFLDIVNKSSGDLDKEDLVVTESPSLAKELEINCPSPGTNSVLIGDTSNLNSSESQRTAPRQPSSGLKESTECSPTPRDSSPGKFCKGSSEPLGSLRLTSKIRDFYRFAKVDAELNKELEKWNDMLKNDVIKLCQENNFITGFFEGIDSHGVVDAYELKVRLEHILERIGLISDAANTEKPSEVPSGLFIGGALAARSVYTLQHLGITHILCLCSNEIGQSDSQFPELFKYQNFSIYDNEDTNISNIFQQAHDFIDSVQQISGKVLVHCFEGKSRSATLVLAYLMLRKNFTLLEAWNAVKRVHRRAQPNDGFAKVLLDLDRKLHGRVSMEWQQRRPTMKVCPICGKNAGLSSSSLKLHLQKAHKRLSSGSVDSAMTMEIRKALDALKISRGGSVSPTQRPSHSMIDEYMS</sequence>
<dbReference type="CDD" id="cd14498">
    <property type="entry name" value="DSP"/>
    <property type="match status" value="1"/>
</dbReference>
<dbReference type="Pfam" id="PF00782">
    <property type="entry name" value="DSPc"/>
    <property type="match status" value="1"/>
</dbReference>
<feature type="domain" description="Tyrosine-protein phosphatase" evidence="14">
    <location>
        <begin position="793"/>
        <end position="938"/>
    </location>
</feature>
<dbReference type="GO" id="GO:0031177">
    <property type="term" value="F:phosphopantetheine binding"/>
    <property type="evidence" value="ECO:0007669"/>
    <property type="project" value="InterPro"/>
</dbReference>
<comment type="similarity">
    <text evidence="2">Belongs to the acyl carrier protein (ACP) family.</text>
</comment>
<keyword evidence="12" id="KW-0175">Coiled coil</keyword>
<evidence type="ECO:0000256" key="1">
    <source>
        <dbReference type="ARBA" id="ARBA00003180"/>
    </source>
</evidence>
<dbReference type="Gene3D" id="3.90.190.10">
    <property type="entry name" value="Protein tyrosine phosphatase superfamily"/>
    <property type="match status" value="1"/>
</dbReference>
<dbReference type="SUPFAM" id="SSF47336">
    <property type="entry name" value="ACP-like"/>
    <property type="match status" value="1"/>
</dbReference>
<accession>A0A2Z7CNW1</accession>
<keyword evidence="5" id="KW-0597">Phosphoprotein</keyword>
<feature type="coiled-coil region" evidence="12">
    <location>
        <begin position="97"/>
        <end position="124"/>
    </location>
</feature>
<feature type="domain" description="Tyrosine specific protein phosphatases" evidence="15">
    <location>
        <begin position="865"/>
        <end position="914"/>
    </location>
</feature>
<dbReference type="SUPFAM" id="SSF52799">
    <property type="entry name" value="(Phosphotyrosine protein) phosphatases II"/>
    <property type="match status" value="1"/>
</dbReference>
<dbReference type="InterPro" id="IPR035010">
    <property type="entry name" value="PHS1"/>
</dbReference>
<dbReference type="Pfam" id="PF00550">
    <property type="entry name" value="PP-binding"/>
    <property type="match status" value="1"/>
</dbReference>
<feature type="compositionally biased region" description="Polar residues" evidence="13">
    <location>
        <begin position="1005"/>
        <end position="1014"/>
    </location>
</feature>
<feature type="compositionally biased region" description="Polar residues" evidence="13">
    <location>
        <begin position="649"/>
        <end position="692"/>
    </location>
</feature>
<dbReference type="HAMAP" id="MF_01217">
    <property type="entry name" value="Acyl_carrier"/>
    <property type="match status" value="1"/>
</dbReference>
<dbReference type="InterPro" id="IPR009081">
    <property type="entry name" value="PP-bd_ACP"/>
</dbReference>
<dbReference type="InterPro" id="IPR036940">
    <property type="entry name" value="PI3/4_kinase_cat_sf"/>
</dbReference>
<keyword evidence="9" id="KW-0443">Lipid metabolism</keyword>
<keyword evidence="10 11" id="KW-0275">Fatty acid biosynthesis</keyword>
<dbReference type="InterPro" id="IPR036736">
    <property type="entry name" value="ACP-like_sf"/>
</dbReference>
<organism evidence="17 18">
    <name type="scientific">Dorcoceras hygrometricum</name>
    <dbReference type="NCBI Taxonomy" id="472368"/>
    <lineage>
        <taxon>Eukaryota</taxon>
        <taxon>Viridiplantae</taxon>
        <taxon>Streptophyta</taxon>
        <taxon>Embryophyta</taxon>
        <taxon>Tracheophyta</taxon>
        <taxon>Spermatophyta</taxon>
        <taxon>Magnoliopsida</taxon>
        <taxon>eudicotyledons</taxon>
        <taxon>Gunneridae</taxon>
        <taxon>Pentapetalae</taxon>
        <taxon>asterids</taxon>
        <taxon>lamiids</taxon>
        <taxon>Lamiales</taxon>
        <taxon>Gesneriaceae</taxon>
        <taxon>Didymocarpoideae</taxon>
        <taxon>Trichosporeae</taxon>
        <taxon>Loxocarpinae</taxon>
        <taxon>Dorcoceras</taxon>
    </lineage>
</organism>
<dbReference type="NCBIfam" id="TIGR00517">
    <property type="entry name" value="acyl_carrier"/>
    <property type="match status" value="1"/>
</dbReference>
<reference evidence="17 18" key="1">
    <citation type="journal article" date="2015" name="Proc. Natl. Acad. Sci. U.S.A.">
        <title>The resurrection genome of Boea hygrometrica: A blueprint for survival of dehydration.</title>
        <authorList>
            <person name="Xiao L."/>
            <person name="Yang G."/>
            <person name="Zhang L."/>
            <person name="Yang X."/>
            <person name="Zhao S."/>
            <person name="Ji Z."/>
            <person name="Zhou Q."/>
            <person name="Hu M."/>
            <person name="Wang Y."/>
            <person name="Chen M."/>
            <person name="Xu Y."/>
            <person name="Jin H."/>
            <person name="Xiao X."/>
            <person name="Hu G."/>
            <person name="Bao F."/>
            <person name="Hu Y."/>
            <person name="Wan P."/>
            <person name="Li L."/>
            <person name="Deng X."/>
            <person name="Kuang T."/>
            <person name="Xiang C."/>
            <person name="Zhu J.K."/>
            <person name="Oliver M.J."/>
            <person name="He Y."/>
        </authorList>
    </citation>
    <scope>NUCLEOTIDE SEQUENCE [LARGE SCALE GENOMIC DNA]</scope>
    <source>
        <strain evidence="18">cv. XS01</strain>
    </source>
</reference>
<evidence type="ECO:0000313" key="17">
    <source>
        <dbReference type="EMBL" id="KZV46476.1"/>
    </source>
</evidence>
<dbReference type="InterPro" id="IPR000340">
    <property type="entry name" value="Dual-sp_phosphatase_cat-dom"/>
</dbReference>
<evidence type="ECO:0000256" key="2">
    <source>
        <dbReference type="ARBA" id="ARBA00010930"/>
    </source>
</evidence>
<dbReference type="GO" id="GO:0006633">
    <property type="term" value="P:fatty acid biosynthetic process"/>
    <property type="evidence" value="ECO:0007669"/>
    <property type="project" value="UniProtKB-KW"/>
</dbReference>
<dbReference type="OrthoDB" id="10252009at2759"/>
<dbReference type="InterPro" id="IPR029021">
    <property type="entry name" value="Prot-tyrosine_phosphatase-like"/>
</dbReference>
<evidence type="ECO:0000259" key="14">
    <source>
        <dbReference type="PROSITE" id="PS50054"/>
    </source>
</evidence>
<dbReference type="SUPFAM" id="SSF56112">
    <property type="entry name" value="Protein kinase-like (PK-like)"/>
    <property type="match status" value="1"/>
</dbReference>
<dbReference type="EMBL" id="KQ995661">
    <property type="protein sequence ID" value="KZV46476.1"/>
    <property type="molecule type" value="Genomic_DNA"/>
</dbReference>
<name>A0A2Z7CNW1_9LAMI</name>
<evidence type="ECO:0000256" key="10">
    <source>
        <dbReference type="ARBA" id="ARBA00023160"/>
    </source>
</evidence>
<keyword evidence="6" id="KW-0378">Hydrolase</keyword>
<feature type="domain" description="Carrier" evidence="16">
    <location>
        <begin position="30"/>
        <end position="105"/>
    </location>
</feature>
<dbReference type="PROSITE" id="PS50075">
    <property type="entry name" value="CARRIER"/>
    <property type="match status" value="1"/>
</dbReference>
<keyword evidence="18" id="KW-1185">Reference proteome</keyword>
<dbReference type="InterPro" id="IPR015275">
    <property type="entry name" value="Actin-fragmin_kin_cat_dom"/>
</dbReference>
<evidence type="ECO:0000256" key="9">
    <source>
        <dbReference type="ARBA" id="ARBA00023098"/>
    </source>
</evidence>
<evidence type="ECO:0000256" key="5">
    <source>
        <dbReference type="ARBA" id="ARBA00022553"/>
    </source>
</evidence>
<dbReference type="AlphaFoldDB" id="A0A2Z7CNW1"/>
<dbReference type="InterPro" id="IPR011009">
    <property type="entry name" value="Kinase-like_dom_sf"/>
</dbReference>
<dbReference type="InterPro" id="IPR020422">
    <property type="entry name" value="TYR_PHOSPHATASE_DUAL_dom"/>
</dbReference>
<dbReference type="Gene3D" id="1.10.1200.10">
    <property type="entry name" value="ACP-like"/>
    <property type="match status" value="1"/>
</dbReference>
<evidence type="ECO:0000259" key="16">
    <source>
        <dbReference type="PROSITE" id="PS50075"/>
    </source>
</evidence>
<feature type="region of interest" description="Disordered" evidence="13">
    <location>
        <begin position="1003"/>
        <end position="1023"/>
    </location>
</feature>
<dbReference type="InterPro" id="IPR000387">
    <property type="entry name" value="Tyr_Pase_dom"/>
</dbReference>
<dbReference type="Pfam" id="PF09192">
    <property type="entry name" value="Act-Frag_cataly"/>
    <property type="match status" value="1"/>
</dbReference>
<dbReference type="InterPro" id="IPR020806">
    <property type="entry name" value="PKS_PP-bd"/>
</dbReference>
<dbReference type="GO" id="GO:0009737">
    <property type="term" value="P:response to abscisic acid"/>
    <property type="evidence" value="ECO:0007669"/>
    <property type="project" value="InterPro"/>
</dbReference>
<dbReference type="GO" id="GO:0043622">
    <property type="term" value="P:cortical microtubule organization"/>
    <property type="evidence" value="ECO:0007669"/>
    <property type="project" value="InterPro"/>
</dbReference>
<keyword evidence="8" id="KW-0904">Protein phosphatase</keyword>
<dbReference type="PROSITE" id="PS00383">
    <property type="entry name" value="TYR_PHOSPHATASE_1"/>
    <property type="match status" value="1"/>
</dbReference>
<evidence type="ECO:0000256" key="11">
    <source>
        <dbReference type="RuleBase" id="RU000722"/>
    </source>
</evidence>
<dbReference type="SMART" id="SM00823">
    <property type="entry name" value="PKS_PP"/>
    <property type="match status" value="1"/>
</dbReference>
<dbReference type="InterPro" id="IPR003231">
    <property type="entry name" value="ACP"/>
</dbReference>
<evidence type="ECO:0000256" key="13">
    <source>
        <dbReference type="SAM" id="MobiDB-lite"/>
    </source>
</evidence>
<keyword evidence="4 11" id="KW-0444">Lipid biosynthesis</keyword>
<comment type="function">
    <text evidence="1 11">Carrier of the growing fatty acid chain in fatty acid biosynthesis.</text>
</comment>
<dbReference type="PROSITE" id="PS00012">
    <property type="entry name" value="PHOSPHOPANTETHEINE"/>
    <property type="match status" value="1"/>
</dbReference>
<evidence type="ECO:0000256" key="3">
    <source>
        <dbReference type="ARBA" id="ARBA00022450"/>
    </source>
</evidence>
<dbReference type="Proteomes" id="UP000250235">
    <property type="component" value="Unassembled WGS sequence"/>
</dbReference>
<proteinExistence type="inferred from homology"/>
<dbReference type="InterPro" id="IPR006162">
    <property type="entry name" value="Ppantetheine_attach_site"/>
</dbReference>
<dbReference type="SMART" id="SM00195">
    <property type="entry name" value="DSPc"/>
    <property type="match status" value="1"/>
</dbReference>
<evidence type="ECO:0000256" key="6">
    <source>
        <dbReference type="ARBA" id="ARBA00022801"/>
    </source>
</evidence>
<dbReference type="GO" id="GO:0004721">
    <property type="term" value="F:phosphoprotein phosphatase activity"/>
    <property type="evidence" value="ECO:0007669"/>
    <property type="project" value="UniProtKB-KW"/>
</dbReference>
<dbReference type="InterPro" id="IPR016130">
    <property type="entry name" value="Tyr_Pase_AS"/>
</dbReference>
<evidence type="ECO:0000313" key="18">
    <source>
        <dbReference type="Proteomes" id="UP000250235"/>
    </source>
</evidence>